<dbReference type="CDD" id="cd05466">
    <property type="entry name" value="PBP2_LTTR_substrate"/>
    <property type="match status" value="1"/>
</dbReference>
<dbReference type="GO" id="GO:0003677">
    <property type="term" value="F:DNA binding"/>
    <property type="evidence" value="ECO:0007669"/>
    <property type="project" value="UniProtKB-KW"/>
</dbReference>
<dbReference type="InterPro" id="IPR036390">
    <property type="entry name" value="WH_DNA-bd_sf"/>
</dbReference>
<evidence type="ECO:0000259" key="5">
    <source>
        <dbReference type="PROSITE" id="PS50931"/>
    </source>
</evidence>
<name>A0ABY1S2P5_9GAMM</name>
<keyword evidence="2" id="KW-0805">Transcription regulation</keyword>
<dbReference type="PROSITE" id="PS50931">
    <property type="entry name" value="HTH_LYSR"/>
    <property type="match status" value="1"/>
</dbReference>
<dbReference type="Gene3D" id="1.10.10.10">
    <property type="entry name" value="Winged helix-like DNA-binding domain superfamily/Winged helix DNA-binding domain"/>
    <property type="match status" value="1"/>
</dbReference>
<keyword evidence="3 6" id="KW-0238">DNA-binding</keyword>
<dbReference type="InterPro" id="IPR000847">
    <property type="entry name" value="LysR_HTH_N"/>
</dbReference>
<comment type="caution">
    <text evidence="6">The sequence shown here is derived from an EMBL/GenBank/DDBJ whole genome shotgun (WGS) entry which is preliminary data.</text>
</comment>
<evidence type="ECO:0000256" key="3">
    <source>
        <dbReference type="ARBA" id="ARBA00023125"/>
    </source>
</evidence>
<accession>A0ABY1S2P5</accession>
<gene>
    <name evidence="6" type="ORF">SAMN04487964_11440</name>
</gene>
<keyword evidence="4" id="KW-0804">Transcription</keyword>
<evidence type="ECO:0000256" key="4">
    <source>
        <dbReference type="ARBA" id="ARBA00023163"/>
    </source>
</evidence>
<dbReference type="RefSeq" id="WP_239040443.1">
    <property type="nucleotide sequence ID" value="NZ_BAAAEY010000013.1"/>
</dbReference>
<dbReference type="SUPFAM" id="SSF53850">
    <property type="entry name" value="Periplasmic binding protein-like II"/>
    <property type="match status" value="1"/>
</dbReference>
<dbReference type="PRINTS" id="PR00039">
    <property type="entry name" value="HTHLYSR"/>
</dbReference>
<reference evidence="6 7" key="1">
    <citation type="submission" date="2017-05" db="EMBL/GenBank/DDBJ databases">
        <authorList>
            <person name="Varghese N."/>
            <person name="Submissions S."/>
        </authorList>
    </citation>
    <scope>NUCLEOTIDE SEQUENCE [LARGE SCALE GENOMIC DNA]</scope>
    <source>
        <strain evidence="6 7">CGMCC 1.7287</strain>
    </source>
</reference>
<dbReference type="Pfam" id="PF03466">
    <property type="entry name" value="LysR_substrate"/>
    <property type="match status" value="1"/>
</dbReference>
<dbReference type="Gene3D" id="3.40.190.10">
    <property type="entry name" value="Periplasmic binding protein-like II"/>
    <property type="match status" value="2"/>
</dbReference>
<evidence type="ECO:0000256" key="1">
    <source>
        <dbReference type="ARBA" id="ARBA00009437"/>
    </source>
</evidence>
<dbReference type="Pfam" id="PF00126">
    <property type="entry name" value="HTH_1"/>
    <property type="match status" value="1"/>
</dbReference>
<evidence type="ECO:0000313" key="7">
    <source>
        <dbReference type="Proteomes" id="UP001159257"/>
    </source>
</evidence>
<protein>
    <submittedName>
        <fullName evidence="6">DNA-binding transcriptional regulator, LysR family</fullName>
    </submittedName>
</protein>
<proteinExistence type="inferred from homology"/>
<comment type="similarity">
    <text evidence="1">Belongs to the LysR transcriptional regulatory family.</text>
</comment>
<evidence type="ECO:0000256" key="2">
    <source>
        <dbReference type="ARBA" id="ARBA00023015"/>
    </source>
</evidence>
<organism evidence="6 7">
    <name type="scientific">Marinobacterium sediminicola</name>
    <dbReference type="NCBI Taxonomy" id="518898"/>
    <lineage>
        <taxon>Bacteria</taxon>
        <taxon>Pseudomonadati</taxon>
        <taxon>Pseudomonadota</taxon>
        <taxon>Gammaproteobacteria</taxon>
        <taxon>Oceanospirillales</taxon>
        <taxon>Oceanospirillaceae</taxon>
        <taxon>Marinobacterium</taxon>
    </lineage>
</organism>
<dbReference type="PANTHER" id="PTHR30126:SF99">
    <property type="entry name" value="TRANSCRIPTIONAL REGULATOR LYSR FAMILY"/>
    <property type="match status" value="1"/>
</dbReference>
<dbReference type="SUPFAM" id="SSF46785">
    <property type="entry name" value="Winged helix' DNA-binding domain"/>
    <property type="match status" value="1"/>
</dbReference>
<dbReference type="InterPro" id="IPR036388">
    <property type="entry name" value="WH-like_DNA-bd_sf"/>
</dbReference>
<feature type="domain" description="HTH lysR-type" evidence="5">
    <location>
        <begin position="2"/>
        <end position="59"/>
    </location>
</feature>
<dbReference type="Proteomes" id="UP001159257">
    <property type="component" value="Unassembled WGS sequence"/>
</dbReference>
<dbReference type="PANTHER" id="PTHR30126">
    <property type="entry name" value="HTH-TYPE TRANSCRIPTIONAL REGULATOR"/>
    <property type="match status" value="1"/>
</dbReference>
<sequence>MLNPVWLTTFRTLVEIGHFTQTAEKLHMTQPGVSQHIRKLEQACGHMLLRREGKGFELTEQGRSVYQYAIELQQKEAELLTQLGADDPHSGLCRLACSGAMAMELYPALLDMQVQHPGLTIELEAAPNQRILQHVSEGTIDLGLVTSPPTPGLYEVEPLGFETLSLILPDVDSTLPGIPDRLHALGLIDHPDALHYLELYCSMCGIPQLENLDIHQLPKVGYINQLHQILLPVAKGIGFTVLPQPAIHNFPHKDRLVIHTPAQAVKQPLYLIGKRNRKLPVRFEAIRQLIREATCFSNKPE</sequence>
<keyword evidence="7" id="KW-1185">Reference proteome</keyword>
<dbReference type="EMBL" id="FXWV01000014">
    <property type="protein sequence ID" value="SMR77549.1"/>
    <property type="molecule type" value="Genomic_DNA"/>
</dbReference>
<dbReference type="InterPro" id="IPR005119">
    <property type="entry name" value="LysR_subst-bd"/>
</dbReference>
<evidence type="ECO:0000313" key="6">
    <source>
        <dbReference type="EMBL" id="SMR77549.1"/>
    </source>
</evidence>